<dbReference type="GO" id="GO:0000502">
    <property type="term" value="C:proteasome complex"/>
    <property type="evidence" value="ECO:0007669"/>
    <property type="project" value="UniProtKB-KW"/>
</dbReference>
<comment type="caution">
    <text evidence="1">The sequence shown here is derived from an EMBL/GenBank/DDBJ whole genome shotgun (WGS) entry which is preliminary data.</text>
</comment>
<keyword evidence="1" id="KW-0647">Proteasome</keyword>
<protein>
    <submittedName>
        <fullName evidence="1">26S proteasome non-ATPase regulatory subunit 11A (26S proteasome regulatory subunit RPN6-A)</fullName>
    </submittedName>
</protein>
<name>A0ABP0S2G4_9DINO</name>
<dbReference type="InterPro" id="IPR050871">
    <property type="entry name" value="26S_Proteasome/COP9_Components"/>
</dbReference>
<dbReference type="EMBL" id="CAXAMM010042751">
    <property type="protein sequence ID" value="CAK9106524.1"/>
    <property type="molecule type" value="Genomic_DNA"/>
</dbReference>
<evidence type="ECO:0000313" key="2">
    <source>
        <dbReference type="Proteomes" id="UP001642464"/>
    </source>
</evidence>
<organism evidence="1 2">
    <name type="scientific">Durusdinium trenchii</name>
    <dbReference type="NCBI Taxonomy" id="1381693"/>
    <lineage>
        <taxon>Eukaryota</taxon>
        <taxon>Sar</taxon>
        <taxon>Alveolata</taxon>
        <taxon>Dinophyceae</taxon>
        <taxon>Suessiales</taxon>
        <taxon>Symbiodiniaceae</taxon>
        <taxon>Durusdinium</taxon>
    </lineage>
</organism>
<sequence>MAAAKLSEMILDQKLNGTLDQGIGVLIVFDQEQVSSTYDNSLKTIKNTSEVLDTLYGQAKQLA</sequence>
<dbReference type="Proteomes" id="UP001642464">
    <property type="component" value="Unassembled WGS sequence"/>
</dbReference>
<dbReference type="Gene3D" id="1.25.40.570">
    <property type="match status" value="1"/>
</dbReference>
<keyword evidence="2" id="KW-1185">Reference proteome</keyword>
<evidence type="ECO:0000313" key="1">
    <source>
        <dbReference type="EMBL" id="CAK9106524.1"/>
    </source>
</evidence>
<proteinExistence type="predicted"/>
<accession>A0ABP0S2G4</accession>
<reference evidence="1 2" key="1">
    <citation type="submission" date="2024-02" db="EMBL/GenBank/DDBJ databases">
        <authorList>
            <person name="Chen Y."/>
            <person name="Shah S."/>
            <person name="Dougan E. K."/>
            <person name="Thang M."/>
            <person name="Chan C."/>
        </authorList>
    </citation>
    <scope>NUCLEOTIDE SEQUENCE [LARGE SCALE GENOMIC DNA]</scope>
</reference>
<dbReference type="PANTHER" id="PTHR10678">
    <property type="entry name" value="26S PROTEASOME NON-ATPASE REGULATORY SUBUNIT 11/COP9 SIGNALOSOME COMPLEX SUBUNIT 2"/>
    <property type="match status" value="1"/>
</dbReference>
<gene>
    <name evidence="1" type="ORF">SCF082_LOCUS49618</name>
</gene>